<protein>
    <recommendedName>
        <fullName evidence="4">MtN3 and saliva related transmembrane protein</fullName>
    </recommendedName>
</protein>
<feature type="transmembrane region" description="Helical" evidence="1">
    <location>
        <begin position="61"/>
        <end position="80"/>
    </location>
</feature>
<keyword evidence="1" id="KW-1133">Transmembrane helix</keyword>
<dbReference type="OrthoDB" id="122062at2"/>
<dbReference type="STRING" id="1548749.LS48_01905"/>
<dbReference type="InterPro" id="IPR004316">
    <property type="entry name" value="SWEET_rpt"/>
</dbReference>
<dbReference type="AlphaFoldDB" id="A0A137RM18"/>
<accession>A0A137RM18</accession>
<feature type="transmembrane region" description="Helical" evidence="1">
    <location>
        <begin position="6"/>
        <end position="23"/>
    </location>
</feature>
<dbReference type="NCBIfam" id="NF037968">
    <property type="entry name" value="SemiSWEET_2"/>
    <property type="match status" value="1"/>
</dbReference>
<dbReference type="RefSeq" id="WP_062619401.1">
    <property type="nucleotide sequence ID" value="NZ_JRWG01000001.1"/>
</dbReference>
<keyword evidence="3" id="KW-1185">Reference proteome</keyword>
<evidence type="ECO:0000313" key="2">
    <source>
        <dbReference type="EMBL" id="KXO01242.1"/>
    </source>
</evidence>
<keyword evidence="1" id="KW-0472">Membrane</keyword>
<dbReference type="EMBL" id="JRWG01000001">
    <property type="protein sequence ID" value="KXO01242.1"/>
    <property type="molecule type" value="Genomic_DNA"/>
</dbReference>
<dbReference type="Proteomes" id="UP000070138">
    <property type="component" value="Unassembled WGS sequence"/>
</dbReference>
<organism evidence="2 3">
    <name type="scientific">Aequorivita aquimaris</name>
    <dbReference type="NCBI Taxonomy" id="1548749"/>
    <lineage>
        <taxon>Bacteria</taxon>
        <taxon>Pseudomonadati</taxon>
        <taxon>Bacteroidota</taxon>
        <taxon>Flavobacteriia</taxon>
        <taxon>Flavobacteriales</taxon>
        <taxon>Flavobacteriaceae</taxon>
        <taxon>Aequorivita</taxon>
    </lineage>
</organism>
<comment type="caution">
    <text evidence="2">The sequence shown here is derived from an EMBL/GenBank/DDBJ whole genome shotgun (WGS) entry which is preliminary data.</text>
</comment>
<evidence type="ECO:0008006" key="4">
    <source>
        <dbReference type="Google" id="ProtNLM"/>
    </source>
</evidence>
<dbReference type="InterPro" id="IPR047662">
    <property type="entry name" value="SemiSWEET"/>
</dbReference>
<dbReference type="GO" id="GO:0016020">
    <property type="term" value="C:membrane"/>
    <property type="evidence" value="ECO:0007669"/>
    <property type="project" value="InterPro"/>
</dbReference>
<dbReference type="GO" id="GO:0051119">
    <property type="term" value="F:sugar transmembrane transporter activity"/>
    <property type="evidence" value="ECO:0007669"/>
    <property type="project" value="InterPro"/>
</dbReference>
<evidence type="ECO:0000256" key="1">
    <source>
        <dbReference type="SAM" id="Phobius"/>
    </source>
</evidence>
<sequence length="86" mass="9667">MEVQIIGFIAGLLTTIAVLPQLLKSWKTKKVLDISPAMFMLLLGGVGLWVIYGIIKMDYPIIITNGISFLLNASMLFIMMRYKTED</sequence>
<gene>
    <name evidence="2" type="ORF">LS48_01905</name>
</gene>
<dbReference type="Pfam" id="PF03083">
    <property type="entry name" value="MtN3_slv"/>
    <property type="match status" value="1"/>
</dbReference>
<feature type="transmembrane region" description="Helical" evidence="1">
    <location>
        <begin position="35"/>
        <end position="55"/>
    </location>
</feature>
<dbReference type="Gene3D" id="1.20.1280.290">
    <property type="match status" value="1"/>
</dbReference>
<name>A0A137RM18_9FLAO</name>
<proteinExistence type="predicted"/>
<reference evidence="2 3" key="2">
    <citation type="journal article" date="2016" name="Int. J. Syst. Evol. Microbiol.">
        <title>Vitellibacter aquimaris sp. nov., a marine bacterium isolated from seawater.</title>
        <authorList>
            <person name="Thevarajoo S."/>
            <person name="Selvaratnam C."/>
            <person name="Goh K.M."/>
            <person name="Hong K.W."/>
            <person name="Chan X.Y."/>
            <person name="Chan K.G."/>
            <person name="Chong C.S."/>
        </authorList>
    </citation>
    <scope>NUCLEOTIDE SEQUENCE [LARGE SCALE GENOMIC DNA]</scope>
    <source>
        <strain evidence="2 3">D-24</strain>
    </source>
</reference>
<evidence type="ECO:0000313" key="3">
    <source>
        <dbReference type="Proteomes" id="UP000070138"/>
    </source>
</evidence>
<keyword evidence="1" id="KW-0812">Transmembrane</keyword>
<reference evidence="3" key="1">
    <citation type="submission" date="2014-10" db="EMBL/GenBank/DDBJ databases">
        <title>Genome sequencing of Vitellibacter sp. D-24.</title>
        <authorList>
            <person name="Thevarajoo S."/>
            <person name="Selvaratnam C."/>
            <person name="Goh K.M."/>
            <person name="Chong C.S."/>
        </authorList>
    </citation>
    <scope>NUCLEOTIDE SEQUENCE [LARGE SCALE GENOMIC DNA]</scope>
    <source>
        <strain evidence="3">D-24</strain>
    </source>
</reference>